<evidence type="ECO:0000313" key="3">
    <source>
        <dbReference type="Proteomes" id="UP000410492"/>
    </source>
</evidence>
<gene>
    <name evidence="2" type="ORF">CALMAC_LOCUS6177</name>
</gene>
<dbReference type="EMBL" id="CAACVG010006963">
    <property type="protein sequence ID" value="VEN42826.1"/>
    <property type="molecule type" value="Genomic_DNA"/>
</dbReference>
<dbReference type="OrthoDB" id="3237269at2759"/>
<feature type="compositionally biased region" description="Polar residues" evidence="1">
    <location>
        <begin position="1"/>
        <end position="28"/>
    </location>
</feature>
<evidence type="ECO:0000313" key="2">
    <source>
        <dbReference type="EMBL" id="VEN42826.1"/>
    </source>
</evidence>
<evidence type="ECO:0000256" key="1">
    <source>
        <dbReference type="SAM" id="MobiDB-lite"/>
    </source>
</evidence>
<feature type="region of interest" description="Disordered" evidence="1">
    <location>
        <begin position="1"/>
        <end position="30"/>
    </location>
</feature>
<dbReference type="Proteomes" id="UP000410492">
    <property type="component" value="Unassembled WGS sequence"/>
</dbReference>
<keyword evidence="3" id="KW-1185">Reference proteome</keyword>
<reference evidence="2 3" key="1">
    <citation type="submission" date="2019-01" db="EMBL/GenBank/DDBJ databases">
        <authorList>
            <person name="Sayadi A."/>
        </authorList>
    </citation>
    <scope>NUCLEOTIDE SEQUENCE [LARGE SCALE GENOMIC DNA]</scope>
</reference>
<dbReference type="InterPro" id="IPR013780">
    <property type="entry name" value="Glyco_hydro_b"/>
</dbReference>
<name>A0A653C4V7_CALMS</name>
<accession>A0A653C4V7</accession>
<proteinExistence type="predicted"/>
<organism evidence="2 3">
    <name type="scientific">Callosobruchus maculatus</name>
    <name type="common">Southern cowpea weevil</name>
    <name type="synonym">Pulse bruchid</name>
    <dbReference type="NCBI Taxonomy" id="64391"/>
    <lineage>
        <taxon>Eukaryota</taxon>
        <taxon>Metazoa</taxon>
        <taxon>Ecdysozoa</taxon>
        <taxon>Arthropoda</taxon>
        <taxon>Hexapoda</taxon>
        <taxon>Insecta</taxon>
        <taxon>Pterygota</taxon>
        <taxon>Neoptera</taxon>
        <taxon>Endopterygota</taxon>
        <taxon>Coleoptera</taxon>
        <taxon>Polyphaga</taxon>
        <taxon>Cucujiformia</taxon>
        <taxon>Chrysomeloidea</taxon>
        <taxon>Chrysomelidae</taxon>
        <taxon>Bruchinae</taxon>
        <taxon>Bruchini</taxon>
        <taxon>Callosobruchus</taxon>
    </lineage>
</organism>
<dbReference type="Gene3D" id="2.60.40.1180">
    <property type="entry name" value="Golgi alpha-mannosidase II"/>
    <property type="match status" value="1"/>
</dbReference>
<sequence length="95" mass="10756">MWTSNDSSRSRNFPESTLRVHSNQTSLTDKTDFPTKEWVERVIIFKPPPGVKGAKLTSKTLGSVDLETSYTSENKALVIRKPGVNIREPFSIKLY</sequence>
<protein>
    <submittedName>
        <fullName evidence="2">Uncharacterized protein</fullName>
    </submittedName>
</protein>
<dbReference type="AlphaFoldDB" id="A0A653C4V7"/>